<feature type="domain" description="Polymerase/histidinol phosphatase N-terminal" evidence="13">
    <location>
        <begin position="6"/>
        <end position="73"/>
    </location>
</feature>
<keyword evidence="6 14" id="KW-0808">Transferase</keyword>
<evidence type="ECO:0000259" key="13">
    <source>
        <dbReference type="SMART" id="SM00481"/>
    </source>
</evidence>
<dbReference type="SMART" id="SM00481">
    <property type="entry name" value="POLIIIAc"/>
    <property type="match status" value="1"/>
</dbReference>
<dbReference type="GO" id="GO:0003887">
    <property type="term" value="F:DNA-directed DNA polymerase activity"/>
    <property type="evidence" value="ECO:0007669"/>
    <property type="project" value="UniProtKB-KW"/>
</dbReference>
<dbReference type="GO" id="GO:0006281">
    <property type="term" value="P:DNA repair"/>
    <property type="evidence" value="ECO:0007669"/>
    <property type="project" value="UniProtKB-KW"/>
</dbReference>
<dbReference type="NCBIfam" id="NF004225">
    <property type="entry name" value="PRK05672.1"/>
    <property type="match status" value="1"/>
</dbReference>
<dbReference type="EC" id="2.7.7.7" evidence="3"/>
<dbReference type="PANTHER" id="PTHR32294">
    <property type="entry name" value="DNA POLYMERASE III SUBUNIT ALPHA"/>
    <property type="match status" value="1"/>
</dbReference>
<dbReference type="RefSeq" id="WP_348266256.1">
    <property type="nucleotide sequence ID" value="NZ_CP121194.1"/>
</dbReference>
<keyword evidence="11" id="KW-0234">DNA repair</keyword>
<protein>
    <recommendedName>
        <fullName evidence="4">Error-prone DNA polymerase</fullName>
        <ecNumber evidence="3">2.7.7.7</ecNumber>
    </recommendedName>
</protein>
<accession>A0AAU7CVN8</accession>
<dbReference type="GO" id="GO:0005737">
    <property type="term" value="C:cytoplasm"/>
    <property type="evidence" value="ECO:0007669"/>
    <property type="project" value="UniProtKB-SubCell"/>
</dbReference>
<dbReference type="Gene3D" id="1.10.150.870">
    <property type="match status" value="1"/>
</dbReference>
<evidence type="ECO:0000256" key="12">
    <source>
        <dbReference type="ARBA" id="ARBA00049244"/>
    </source>
</evidence>
<dbReference type="CDD" id="cd04485">
    <property type="entry name" value="DnaE_OBF"/>
    <property type="match status" value="1"/>
</dbReference>
<keyword evidence="9" id="KW-0227">DNA damage</keyword>
<evidence type="ECO:0000313" key="14">
    <source>
        <dbReference type="EMBL" id="XBH08746.1"/>
    </source>
</evidence>
<keyword evidence="8" id="KW-0235">DNA replication</keyword>
<dbReference type="GO" id="GO:0006260">
    <property type="term" value="P:DNA replication"/>
    <property type="evidence" value="ECO:0007669"/>
    <property type="project" value="UniProtKB-KW"/>
</dbReference>
<comment type="catalytic activity">
    <reaction evidence="12">
        <text>DNA(n) + a 2'-deoxyribonucleoside 5'-triphosphate = DNA(n+1) + diphosphate</text>
        <dbReference type="Rhea" id="RHEA:22508"/>
        <dbReference type="Rhea" id="RHEA-COMP:17339"/>
        <dbReference type="Rhea" id="RHEA-COMP:17340"/>
        <dbReference type="ChEBI" id="CHEBI:33019"/>
        <dbReference type="ChEBI" id="CHEBI:61560"/>
        <dbReference type="ChEBI" id="CHEBI:173112"/>
        <dbReference type="EC" id="2.7.7.7"/>
    </reaction>
</comment>
<dbReference type="PANTHER" id="PTHR32294:SF4">
    <property type="entry name" value="ERROR-PRONE DNA POLYMERASE"/>
    <property type="match status" value="1"/>
</dbReference>
<dbReference type="NCBIfam" id="TIGR00594">
    <property type="entry name" value="polc"/>
    <property type="match status" value="1"/>
</dbReference>
<evidence type="ECO:0000256" key="1">
    <source>
        <dbReference type="ARBA" id="ARBA00004496"/>
    </source>
</evidence>
<evidence type="ECO:0000256" key="9">
    <source>
        <dbReference type="ARBA" id="ARBA00022763"/>
    </source>
</evidence>
<dbReference type="AlphaFoldDB" id="A0AAU7CVN8"/>
<dbReference type="Pfam" id="PF17657">
    <property type="entry name" value="DNA_pol3_finger"/>
    <property type="match status" value="1"/>
</dbReference>
<dbReference type="Pfam" id="PF01336">
    <property type="entry name" value="tRNA_anti-codon"/>
    <property type="match status" value="1"/>
</dbReference>
<comment type="similarity">
    <text evidence="2">Belongs to the DNA polymerase type-C family. DnaE2 subfamily.</text>
</comment>
<dbReference type="Pfam" id="PF14579">
    <property type="entry name" value="HHH_6"/>
    <property type="match status" value="1"/>
</dbReference>
<dbReference type="GO" id="GO:0008408">
    <property type="term" value="F:3'-5' exonuclease activity"/>
    <property type="evidence" value="ECO:0007669"/>
    <property type="project" value="InterPro"/>
</dbReference>
<dbReference type="HAMAP" id="MF_01902">
    <property type="entry name" value="DNApol_error_prone"/>
    <property type="match status" value="1"/>
</dbReference>
<dbReference type="Pfam" id="PF07733">
    <property type="entry name" value="DNA_pol3_alpha"/>
    <property type="match status" value="1"/>
</dbReference>
<dbReference type="InterPro" id="IPR016195">
    <property type="entry name" value="Pol/histidinol_Pase-like"/>
</dbReference>
<dbReference type="Gene3D" id="3.20.20.140">
    <property type="entry name" value="Metal-dependent hydrolases"/>
    <property type="match status" value="1"/>
</dbReference>
<evidence type="ECO:0000256" key="11">
    <source>
        <dbReference type="ARBA" id="ARBA00023204"/>
    </source>
</evidence>
<reference evidence="14" key="1">
    <citation type="submission" date="2023-03" db="EMBL/GenBank/DDBJ databases">
        <title>Edaphobacter sp.</title>
        <authorList>
            <person name="Huber K.J."/>
            <person name="Papendorf J."/>
            <person name="Pilke C."/>
            <person name="Bunk B."/>
            <person name="Sproeer C."/>
            <person name="Pester M."/>
        </authorList>
    </citation>
    <scope>NUCLEOTIDE SEQUENCE</scope>
    <source>
        <strain evidence="14">DSM 109919</strain>
    </source>
</reference>
<evidence type="ECO:0000256" key="3">
    <source>
        <dbReference type="ARBA" id="ARBA00012417"/>
    </source>
</evidence>
<dbReference type="Pfam" id="PF02811">
    <property type="entry name" value="PHP"/>
    <property type="match status" value="1"/>
</dbReference>
<gene>
    <name evidence="14" type="ORF">P4G45_09575</name>
</gene>
<name>A0AAU7CVN8_9BACT</name>
<evidence type="ECO:0000256" key="2">
    <source>
        <dbReference type="ARBA" id="ARBA00007391"/>
    </source>
</evidence>
<keyword evidence="10" id="KW-0239">DNA-directed DNA polymerase</keyword>
<dbReference type="InterPro" id="IPR023073">
    <property type="entry name" value="DnaE2"/>
</dbReference>
<dbReference type="InterPro" id="IPR004805">
    <property type="entry name" value="DnaE2/DnaE/PolC"/>
</dbReference>
<dbReference type="InterPro" id="IPR003141">
    <property type="entry name" value="Pol/His_phosphatase_N"/>
</dbReference>
<dbReference type="GO" id="GO:0003676">
    <property type="term" value="F:nucleic acid binding"/>
    <property type="evidence" value="ECO:0007669"/>
    <property type="project" value="InterPro"/>
</dbReference>
<evidence type="ECO:0000256" key="4">
    <source>
        <dbReference type="ARBA" id="ARBA00017273"/>
    </source>
</evidence>
<dbReference type="InterPro" id="IPR029460">
    <property type="entry name" value="DNAPol_HHH"/>
</dbReference>
<dbReference type="InterPro" id="IPR004013">
    <property type="entry name" value="PHP_dom"/>
</dbReference>
<comment type="subcellular location">
    <subcellularLocation>
        <location evidence="1">Cytoplasm</location>
    </subcellularLocation>
</comment>
<proteinExistence type="inferred from homology"/>
<evidence type="ECO:0000256" key="10">
    <source>
        <dbReference type="ARBA" id="ARBA00022932"/>
    </source>
</evidence>
<evidence type="ECO:0000256" key="8">
    <source>
        <dbReference type="ARBA" id="ARBA00022705"/>
    </source>
</evidence>
<sequence length="1069" mass="119171">MTEDYVEFHARSAFSFLEGASLPEALVEQAAKLGMSALGILDRDGLYGAPRLYTTAKKLGLRSHVGAEVSVSDLGLQVQPAEWQPHTIPQRPVRLSLLCESQRGYRNLSQLITGYKLRQKTKGEGVATLREINERSEGLVCLTGGDEGPLAAALERGGMDEGRRVLRSLIQTFGPKNVYVELQRHRIREQEARNDAAVSLSREFHLPILATNGVNMATAFEREVLDVLTTIRHHTSLDGAGLLLQHNVNRHLRPVREMAVLFRDIPQAIAETRELSSRLQFEMKDMGYQFPLYPVGDDETMDSFLNKRTMEGVSNRYGVKSSASLRKRAEKQVARELALIAKLGLAGYFLIVWDIVEFCRKNGILVQGRGSAANSAVCYSLGITAVDPVGMDLLFERFLSEVRGEWPDIDLDLPSGEDREKAIQYVYTRYGQLGAAMCANVITYRGKSAAREVGKSLGFDEDTLTRLTRLVSAWEWKGATDTMQEQFRVAGFDLAHPRIAKYLELSIRMLDLPRHLGQHSGGMIIAQGQLASVVPIEPASMPGRNVIQWDKEDVSDMGLIKVDLLGLGMMAVLKDCTNLIPQHYGKTVDIAQIPHDDRQVYASLRKADTIGLFQVESRAQMASLPRNNPDKFYDLVVQVAIIRPGPIVGKMMNPYMERRQGRQEITYPHPLLEPVLRRTLGVPLFQEQLLRIAMTIADFTGGEAEELRRALGSRRSADKMRALEIKLREGMDKNLVGITAQEEIIQSISSFALYGFPESHAASFALIAYASAWLKFHYLGAFTAAILNNQPMGFYSAAVLVKDAQRHGLRVRPIDVMRSSWPCTLEREEDGSLSLRLGLRFARGLRETAALEVEAARAQRAFASIEELARRVPSLSRADLATLAEVGALNSIGEASHRRDALWQVQRAGRQAGPLLESLDQDEEQTSPLEAMNPEERMVADYAGTGVTVGRHPMAHCRDQLRNMNVCRADDLRMLRRGVKARIAGCVIARQRPGTAHGFIFLSLEDETGISNAIIDPELYERNRSLVTYARFLLVEGTLQNVDKVIHIRARHIEELNVTAAPTQSHDFH</sequence>
<keyword evidence="5" id="KW-0963">Cytoplasm</keyword>
<dbReference type="SUPFAM" id="SSF89550">
    <property type="entry name" value="PHP domain-like"/>
    <property type="match status" value="1"/>
</dbReference>
<keyword evidence="7 14" id="KW-0548">Nucleotidyltransferase</keyword>
<dbReference type="InterPro" id="IPR011708">
    <property type="entry name" value="DNA_pol3_alpha_NTPase_dom"/>
</dbReference>
<evidence type="ECO:0000256" key="7">
    <source>
        <dbReference type="ARBA" id="ARBA00022695"/>
    </source>
</evidence>
<dbReference type="InterPro" id="IPR040982">
    <property type="entry name" value="DNA_pol3_finger"/>
</dbReference>
<evidence type="ECO:0000256" key="6">
    <source>
        <dbReference type="ARBA" id="ARBA00022679"/>
    </source>
</evidence>
<dbReference type="EMBL" id="CP121194">
    <property type="protein sequence ID" value="XBH08746.1"/>
    <property type="molecule type" value="Genomic_DNA"/>
</dbReference>
<dbReference type="KEGG" id="epl:P4G45_09575"/>
<dbReference type="InterPro" id="IPR004365">
    <property type="entry name" value="NA-bd_OB_tRNA"/>
</dbReference>
<evidence type="ECO:0000256" key="5">
    <source>
        <dbReference type="ARBA" id="ARBA00022490"/>
    </source>
</evidence>
<organism evidence="14">
    <name type="scientific">Edaphobacter paludis</name>
    <dbReference type="NCBI Taxonomy" id="3035702"/>
    <lineage>
        <taxon>Bacteria</taxon>
        <taxon>Pseudomonadati</taxon>
        <taxon>Acidobacteriota</taxon>
        <taxon>Terriglobia</taxon>
        <taxon>Terriglobales</taxon>
        <taxon>Acidobacteriaceae</taxon>
        <taxon>Edaphobacter</taxon>
    </lineage>
</organism>